<dbReference type="GO" id="GO:0000492">
    <property type="term" value="P:box C/D snoRNP assembly"/>
    <property type="evidence" value="ECO:0007669"/>
    <property type="project" value="InterPro"/>
</dbReference>
<reference evidence="2" key="1">
    <citation type="journal article" date="2023" name="Mol. Phylogenet. Evol.">
        <title>Genome-scale phylogeny and comparative genomics of the fungal order Sordariales.</title>
        <authorList>
            <person name="Hensen N."/>
            <person name="Bonometti L."/>
            <person name="Westerberg I."/>
            <person name="Brannstrom I.O."/>
            <person name="Guillou S."/>
            <person name="Cros-Aarteil S."/>
            <person name="Calhoun S."/>
            <person name="Haridas S."/>
            <person name="Kuo A."/>
            <person name="Mondo S."/>
            <person name="Pangilinan J."/>
            <person name="Riley R."/>
            <person name="LaButti K."/>
            <person name="Andreopoulos B."/>
            <person name="Lipzen A."/>
            <person name="Chen C."/>
            <person name="Yan M."/>
            <person name="Daum C."/>
            <person name="Ng V."/>
            <person name="Clum A."/>
            <person name="Steindorff A."/>
            <person name="Ohm R.A."/>
            <person name="Martin F."/>
            <person name="Silar P."/>
            <person name="Natvig D.O."/>
            <person name="Lalanne C."/>
            <person name="Gautier V."/>
            <person name="Ament-Velasquez S.L."/>
            <person name="Kruys A."/>
            <person name="Hutchinson M.I."/>
            <person name="Powell A.J."/>
            <person name="Barry K."/>
            <person name="Miller A.N."/>
            <person name="Grigoriev I.V."/>
            <person name="Debuchy R."/>
            <person name="Gladieux P."/>
            <person name="Hiltunen Thoren M."/>
            <person name="Johannesson H."/>
        </authorList>
    </citation>
    <scope>NUCLEOTIDE SEQUENCE</scope>
    <source>
        <strain evidence="2">CBS 123565</strain>
    </source>
</reference>
<proteinExistence type="predicted"/>
<keyword evidence="3" id="KW-1185">Reference proteome</keyword>
<organism evidence="2 3">
    <name type="scientific">Trichocladium antarcticum</name>
    <dbReference type="NCBI Taxonomy" id="1450529"/>
    <lineage>
        <taxon>Eukaryota</taxon>
        <taxon>Fungi</taxon>
        <taxon>Dikarya</taxon>
        <taxon>Ascomycota</taxon>
        <taxon>Pezizomycotina</taxon>
        <taxon>Sordariomycetes</taxon>
        <taxon>Sordariomycetidae</taxon>
        <taxon>Sordariales</taxon>
        <taxon>Chaetomiaceae</taxon>
        <taxon>Trichocladium</taxon>
    </lineage>
</organism>
<feature type="compositionally biased region" description="Low complexity" evidence="1">
    <location>
        <begin position="384"/>
        <end position="401"/>
    </location>
</feature>
<accession>A0AAN6URU6</accession>
<feature type="compositionally biased region" description="Low complexity" evidence="1">
    <location>
        <begin position="453"/>
        <end position="470"/>
    </location>
</feature>
<feature type="compositionally biased region" description="Basic and acidic residues" evidence="1">
    <location>
        <begin position="110"/>
        <end position="122"/>
    </location>
</feature>
<sequence length="504" mass="54773">MPGIIVIKGGWSPVPPPRSKNGDLVLLRAGVDIALQYFNSDDEEAILTLTTKARKWADRYFKGYRYATKRPTALLRVFPDLFNLRIPAHRRLAPSPMPSPSNTQEPEGASPRDLRRAERKAMNTESFPEFAEPTLASDAELDQIVDLRARQPKGAAKPAMRVDAGLLRDSGLLRTLPEFLGQLARANLETETMLANDPDAVRLELDDDQAAEQAHVEMNLFPGLVETQRRRQKQRMVLPSGRPLELPGGINDNIGSEDAGRVQGYGRHSTADEDSGDETDASTSTTASLHANIRKRKAGASSDADEASPPNKIRLQYQYPPPQLRRFDMKRRKLVTTRNPAADLNDPFEATSVPASPTRPASSCGSSGSSSSGGPTRIIKIRVSCSPDSSRASSPDSQGSRVIVLRDPRSSPPPSSAASPRSSPPRHVIRLKSPRKAEQAAAATSGNCEHTPSRFSSPGSSSGSDGSSASRVVRIKVVQRSRHGEGRVDAPKVAKRRLIEEVEE</sequence>
<feature type="region of interest" description="Disordered" evidence="1">
    <location>
        <begin position="225"/>
        <end position="472"/>
    </location>
</feature>
<evidence type="ECO:0000313" key="3">
    <source>
        <dbReference type="Proteomes" id="UP001304895"/>
    </source>
</evidence>
<evidence type="ECO:0000313" key="2">
    <source>
        <dbReference type="EMBL" id="KAK4137893.1"/>
    </source>
</evidence>
<protein>
    <submittedName>
        <fullName evidence="2">Uncharacterized protein</fullName>
    </submittedName>
</protein>
<dbReference type="EMBL" id="MU853402">
    <property type="protein sequence ID" value="KAK4137893.1"/>
    <property type="molecule type" value="Genomic_DNA"/>
</dbReference>
<gene>
    <name evidence="2" type="ORF">BT67DRAFT_447593</name>
</gene>
<feature type="region of interest" description="Disordered" evidence="1">
    <location>
        <begin position="91"/>
        <end position="126"/>
    </location>
</feature>
<dbReference type="PANTHER" id="PTHR38489:SF1">
    <property type="entry name" value="HISTONE CHAPERONE DOMAIN-CONTAINING PROTEIN"/>
    <property type="match status" value="1"/>
</dbReference>
<evidence type="ECO:0000256" key="1">
    <source>
        <dbReference type="SAM" id="MobiDB-lite"/>
    </source>
</evidence>
<dbReference type="Pfam" id="PF15370">
    <property type="entry name" value="NOPCHAP1"/>
    <property type="match status" value="1"/>
</dbReference>
<dbReference type="PANTHER" id="PTHR38489">
    <property type="entry name" value="HISTONE CHAPERONE DOMAIN-CONTAINING PROTEIN"/>
    <property type="match status" value="1"/>
</dbReference>
<name>A0AAN6URU6_9PEZI</name>
<dbReference type="Proteomes" id="UP001304895">
    <property type="component" value="Unassembled WGS sequence"/>
</dbReference>
<comment type="caution">
    <text evidence="2">The sequence shown here is derived from an EMBL/GenBank/DDBJ whole genome shotgun (WGS) entry which is preliminary data.</text>
</comment>
<feature type="compositionally biased region" description="Low complexity" evidence="1">
    <location>
        <begin position="362"/>
        <end position="374"/>
    </location>
</feature>
<reference evidence="2" key="2">
    <citation type="submission" date="2023-05" db="EMBL/GenBank/DDBJ databases">
        <authorList>
            <consortium name="Lawrence Berkeley National Laboratory"/>
            <person name="Steindorff A."/>
            <person name="Hensen N."/>
            <person name="Bonometti L."/>
            <person name="Westerberg I."/>
            <person name="Brannstrom I.O."/>
            <person name="Guillou S."/>
            <person name="Cros-Aarteil S."/>
            <person name="Calhoun S."/>
            <person name="Haridas S."/>
            <person name="Kuo A."/>
            <person name="Mondo S."/>
            <person name="Pangilinan J."/>
            <person name="Riley R."/>
            <person name="Labutti K."/>
            <person name="Andreopoulos B."/>
            <person name="Lipzen A."/>
            <person name="Chen C."/>
            <person name="Yanf M."/>
            <person name="Daum C."/>
            <person name="Ng V."/>
            <person name="Clum A."/>
            <person name="Ohm R."/>
            <person name="Martin F."/>
            <person name="Silar P."/>
            <person name="Natvig D."/>
            <person name="Lalanne C."/>
            <person name="Gautier V."/>
            <person name="Ament-Velasquez S.L."/>
            <person name="Kruys A."/>
            <person name="Hutchinson M.I."/>
            <person name="Powell A.J."/>
            <person name="Barry K."/>
            <person name="Miller A.N."/>
            <person name="Grigoriev I.V."/>
            <person name="Debuchy R."/>
            <person name="Gladieux P."/>
            <person name="Thoren M.H."/>
            <person name="Johannesson H."/>
        </authorList>
    </citation>
    <scope>NUCLEOTIDE SEQUENCE</scope>
    <source>
        <strain evidence="2">CBS 123565</strain>
    </source>
</reference>
<dbReference type="InterPro" id="IPR027921">
    <property type="entry name" value="NOPCHAP1"/>
</dbReference>
<dbReference type="AlphaFoldDB" id="A0AAN6URU6"/>